<dbReference type="InterPro" id="IPR028263">
    <property type="entry name" value="FliG_N"/>
</dbReference>
<dbReference type="Proteomes" id="UP001155241">
    <property type="component" value="Unassembled WGS sequence"/>
</dbReference>
<dbReference type="GO" id="GO:0005886">
    <property type="term" value="C:plasma membrane"/>
    <property type="evidence" value="ECO:0007669"/>
    <property type="project" value="UniProtKB-SubCell"/>
</dbReference>
<accession>A0A9X2FFL7</accession>
<evidence type="ECO:0000256" key="4">
    <source>
        <dbReference type="ARBA" id="ARBA00021870"/>
    </source>
</evidence>
<feature type="region of interest" description="Disordered" evidence="10">
    <location>
        <begin position="286"/>
        <end position="327"/>
    </location>
</feature>
<evidence type="ECO:0000259" key="11">
    <source>
        <dbReference type="Pfam" id="PF01706"/>
    </source>
</evidence>
<dbReference type="GO" id="GO:0006935">
    <property type="term" value="P:chemotaxis"/>
    <property type="evidence" value="ECO:0007669"/>
    <property type="project" value="UniProtKB-KW"/>
</dbReference>
<dbReference type="RefSeq" id="WP_252855469.1">
    <property type="nucleotide sequence ID" value="NZ_JAMXLR010000092.1"/>
</dbReference>
<dbReference type="InterPro" id="IPR000090">
    <property type="entry name" value="Flg_Motor_Flig"/>
</dbReference>
<evidence type="ECO:0000256" key="10">
    <source>
        <dbReference type="SAM" id="MobiDB-lite"/>
    </source>
</evidence>
<evidence type="ECO:0000256" key="7">
    <source>
        <dbReference type="ARBA" id="ARBA00022779"/>
    </source>
</evidence>
<evidence type="ECO:0000256" key="1">
    <source>
        <dbReference type="ARBA" id="ARBA00004117"/>
    </source>
</evidence>
<comment type="subcellular location">
    <subcellularLocation>
        <location evidence="1">Bacterial flagellum basal body</location>
    </subcellularLocation>
    <subcellularLocation>
        <location evidence="2">Cell membrane</location>
        <topology evidence="2">Peripheral membrane protein</topology>
        <orientation evidence="2">Cytoplasmic side</orientation>
    </subcellularLocation>
</comment>
<sequence>MTSSLNPSLRKAAILLRSLDAESATALLSQLSAEEARAVREAMKNLGELDPLEQQELREELRAPRAKAYDDFDRGGVELDFSSSAIEPAEVDPLPTAIPPMPAAVAEVSNKPFAWLEGGDLPSLSAILEREHLSTVAVVLSHLSPDLASQVLDALPSSRRAAALERLADLGESDRDCLEVIERQLADWIAVQKAERQRRADRLQSIQAILSHSAGTICESVMAEIARHDKSLAEEIGPVRSVNRAKQAMRMVERTLGEQAEGLRQSPSPRLPEFNRPTVVMSTVQPYHHESERPEARSVERRSMESAPPVSPVQETKPTPPPTKVVETQPAVVPPAAVPKIDYPFERITQLNQRQLAELFSHCDSETVVKALAGATQEVSRHVERLLPKSVVRELNRRMHTLSSVRLSELSDAQSLMAQTAARLYAERSGSFAA</sequence>
<dbReference type="InterPro" id="IPR032779">
    <property type="entry name" value="FliG_M"/>
</dbReference>
<evidence type="ECO:0000256" key="2">
    <source>
        <dbReference type="ARBA" id="ARBA00004413"/>
    </source>
</evidence>
<dbReference type="PANTHER" id="PTHR30534:SF0">
    <property type="entry name" value="FLAGELLAR MOTOR SWITCH PROTEIN FLIG"/>
    <property type="match status" value="1"/>
</dbReference>
<dbReference type="GO" id="GO:0003774">
    <property type="term" value="F:cytoskeletal motor activity"/>
    <property type="evidence" value="ECO:0007669"/>
    <property type="project" value="InterPro"/>
</dbReference>
<dbReference type="Gene3D" id="1.10.220.30">
    <property type="match status" value="3"/>
</dbReference>
<dbReference type="PRINTS" id="PR00954">
    <property type="entry name" value="FLGMOTORFLIG"/>
</dbReference>
<feature type="domain" description="Flagellar motor switch protein FliG N-terminal" evidence="13">
    <location>
        <begin position="9"/>
        <end position="62"/>
    </location>
</feature>
<reference evidence="14" key="1">
    <citation type="submission" date="2022-06" db="EMBL/GenBank/DDBJ databases">
        <title>Aeoliella straminimaris, a novel planctomycete from sediments.</title>
        <authorList>
            <person name="Vitorino I.R."/>
            <person name="Lage O.M."/>
        </authorList>
    </citation>
    <scope>NUCLEOTIDE SEQUENCE</scope>
    <source>
        <strain evidence="14">ICT_H6.2</strain>
    </source>
</reference>
<keyword evidence="8" id="KW-0472">Membrane</keyword>
<organism evidence="14 15">
    <name type="scientific">Aeoliella straminimaris</name>
    <dbReference type="NCBI Taxonomy" id="2954799"/>
    <lineage>
        <taxon>Bacteria</taxon>
        <taxon>Pseudomonadati</taxon>
        <taxon>Planctomycetota</taxon>
        <taxon>Planctomycetia</taxon>
        <taxon>Pirellulales</taxon>
        <taxon>Lacipirellulaceae</taxon>
        <taxon>Aeoliella</taxon>
    </lineage>
</organism>
<feature type="compositionally biased region" description="Basic and acidic residues" evidence="10">
    <location>
        <begin position="287"/>
        <end position="304"/>
    </location>
</feature>
<dbReference type="SUPFAM" id="SSF48029">
    <property type="entry name" value="FliG"/>
    <property type="match status" value="3"/>
</dbReference>
<feature type="domain" description="Flagellar motor switch protein FliG middle" evidence="12">
    <location>
        <begin position="124"/>
        <end position="189"/>
    </location>
</feature>
<evidence type="ECO:0000259" key="13">
    <source>
        <dbReference type="Pfam" id="PF14842"/>
    </source>
</evidence>
<dbReference type="InterPro" id="IPR023087">
    <property type="entry name" value="Flg_Motor_Flig_C"/>
</dbReference>
<evidence type="ECO:0000259" key="12">
    <source>
        <dbReference type="Pfam" id="PF14841"/>
    </source>
</evidence>
<evidence type="ECO:0000256" key="5">
    <source>
        <dbReference type="ARBA" id="ARBA00022475"/>
    </source>
</evidence>
<evidence type="ECO:0000256" key="3">
    <source>
        <dbReference type="ARBA" id="ARBA00010299"/>
    </source>
</evidence>
<feature type="domain" description="Flagellar motor switch protein FliG C-terminal" evidence="11">
    <location>
        <begin position="344"/>
        <end position="426"/>
    </location>
</feature>
<dbReference type="GO" id="GO:0009425">
    <property type="term" value="C:bacterial-type flagellum basal body"/>
    <property type="evidence" value="ECO:0007669"/>
    <property type="project" value="UniProtKB-SubCell"/>
</dbReference>
<keyword evidence="7" id="KW-0283">Flagellar rotation</keyword>
<dbReference type="EMBL" id="JAMXLR010000092">
    <property type="protein sequence ID" value="MCO6047358.1"/>
    <property type="molecule type" value="Genomic_DNA"/>
</dbReference>
<dbReference type="Pfam" id="PF14842">
    <property type="entry name" value="FliG_N"/>
    <property type="match status" value="1"/>
</dbReference>
<dbReference type="GO" id="GO:0071973">
    <property type="term" value="P:bacterial-type flagellum-dependent cell motility"/>
    <property type="evidence" value="ECO:0007669"/>
    <property type="project" value="InterPro"/>
</dbReference>
<dbReference type="InterPro" id="IPR011002">
    <property type="entry name" value="FliG_a-hlx"/>
</dbReference>
<dbReference type="Pfam" id="PF14841">
    <property type="entry name" value="FliG_M"/>
    <property type="match status" value="1"/>
</dbReference>
<comment type="caution">
    <text evidence="14">The sequence shown here is derived from an EMBL/GenBank/DDBJ whole genome shotgun (WGS) entry which is preliminary data.</text>
</comment>
<keyword evidence="5" id="KW-1003">Cell membrane</keyword>
<dbReference type="Pfam" id="PF01706">
    <property type="entry name" value="FliG_C"/>
    <property type="match status" value="1"/>
</dbReference>
<gene>
    <name evidence="14" type="ORF">NG895_25940</name>
</gene>
<evidence type="ECO:0000256" key="6">
    <source>
        <dbReference type="ARBA" id="ARBA00022500"/>
    </source>
</evidence>
<keyword evidence="9" id="KW-0975">Bacterial flagellum</keyword>
<name>A0A9X2FFL7_9BACT</name>
<comment type="similarity">
    <text evidence="3">Belongs to the FliG family.</text>
</comment>
<evidence type="ECO:0000313" key="15">
    <source>
        <dbReference type="Proteomes" id="UP001155241"/>
    </source>
</evidence>
<evidence type="ECO:0000313" key="14">
    <source>
        <dbReference type="EMBL" id="MCO6047358.1"/>
    </source>
</evidence>
<proteinExistence type="inferred from homology"/>
<dbReference type="AlphaFoldDB" id="A0A9X2FFL7"/>
<dbReference type="PANTHER" id="PTHR30534">
    <property type="entry name" value="FLAGELLAR MOTOR SWITCH PROTEIN FLIG"/>
    <property type="match status" value="1"/>
</dbReference>
<keyword evidence="6" id="KW-0145">Chemotaxis</keyword>
<evidence type="ECO:0000256" key="9">
    <source>
        <dbReference type="ARBA" id="ARBA00023143"/>
    </source>
</evidence>
<protein>
    <recommendedName>
        <fullName evidence="4">Flagellar motor switch protein FliG</fullName>
    </recommendedName>
</protein>
<keyword evidence="15" id="KW-1185">Reference proteome</keyword>
<evidence type="ECO:0000256" key="8">
    <source>
        <dbReference type="ARBA" id="ARBA00023136"/>
    </source>
</evidence>